<dbReference type="PaxDb" id="3708-A0A078FYS9"/>
<name>A0A078FYS9_BRANA</name>
<protein>
    <submittedName>
        <fullName evidence="2">BnaC05g01890D protein</fullName>
    </submittedName>
</protein>
<organism evidence="2 3">
    <name type="scientific">Brassica napus</name>
    <name type="common">Rape</name>
    <dbReference type="NCBI Taxonomy" id="3708"/>
    <lineage>
        <taxon>Eukaryota</taxon>
        <taxon>Viridiplantae</taxon>
        <taxon>Streptophyta</taxon>
        <taxon>Embryophyta</taxon>
        <taxon>Tracheophyta</taxon>
        <taxon>Spermatophyta</taxon>
        <taxon>Magnoliopsida</taxon>
        <taxon>eudicotyledons</taxon>
        <taxon>Gunneridae</taxon>
        <taxon>Pentapetalae</taxon>
        <taxon>rosids</taxon>
        <taxon>malvids</taxon>
        <taxon>Brassicales</taxon>
        <taxon>Brassicaceae</taxon>
        <taxon>Brassiceae</taxon>
        <taxon>Brassica</taxon>
    </lineage>
</organism>
<keyword evidence="3" id="KW-1185">Reference proteome</keyword>
<sequence>MNNGSSPKSQDKSQKMKKSKKLNEDSDKETVESKQVPENENPKTDAKEEEGSQEASDKKDKKEKVPENENPKTEAEEDKGSQEASDKKDKKEKGVGRCKKCKAKAKMMKKKLKEEADGEDEKQKQNTEKGDPKTDTNEEKGTSDVKDKKESSIITWRHKSTKKDKSHGKNLCSVNPPYQTARSMYHGPPNLSNPWNMYAPPRVLYPAFAKGPMYGQCAGGGGGPFQPYQTMNPAAAMYRGAIMSPYPPMAAMYPPYWQSRPLTDANPITRYTTYRDNYTTHRNNYSYFFI</sequence>
<feature type="compositionally biased region" description="Basic and acidic residues" evidence="1">
    <location>
        <begin position="21"/>
        <end position="95"/>
    </location>
</feature>
<dbReference type="OrthoDB" id="1113237at2759"/>
<dbReference type="EMBL" id="LK032083">
    <property type="protein sequence ID" value="CDY18166.1"/>
    <property type="molecule type" value="Genomic_DNA"/>
</dbReference>
<gene>
    <name evidence="2" type="primary">BnaC05g01890D</name>
    <name evidence="2" type="ORF">GSBRNA2T00002690001</name>
</gene>
<feature type="compositionally biased region" description="Basic and acidic residues" evidence="1">
    <location>
        <begin position="121"/>
        <end position="151"/>
    </location>
</feature>
<accession>A0A078FYS9</accession>
<evidence type="ECO:0000313" key="3">
    <source>
        <dbReference type="Proteomes" id="UP000028999"/>
    </source>
</evidence>
<feature type="compositionally biased region" description="Basic residues" evidence="1">
    <location>
        <begin position="156"/>
        <end position="168"/>
    </location>
</feature>
<dbReference type="AlphaFoldDB" id="A0A078FYS9"/>
<dbReference type="KEGG" id="bna:106398153"/>
<reference evidence="2 3" key="1">
    <citation type="journal article" date="2014" name="Science">
        <title>Plant genetics. Early allopolyploid evolution in the post-Neolithic Brassica napus oilseed genome.</title>
        <authorList>
            <person name="Chalhoub B."/>
            <person name="Denoeud F."/>
            <person name="Liu S."/>
            <person name="Parkin I.A."/>
            <person name="Tang H."/>
            <person name="Wang X."/>
            <person name="Chiquet J."/>
            <person name="Belcram H."/>
            <person name="Tong C."/>
            <person name="Samans B."/>
            <person name="Correa M."/>
            <person name="Da Silva C."/>
            <person name="Just J."/>
            <person name="Falentin C."/>
            <person name="Koh C.S."/>
            <person name="Le Clainche I."/>
            <person name="Bernard M."/>
            <person name="Bento P."/>
            <person name="Noel B."/>
            <person name="Labadie K."/>
            <person name="Alberti A."/>
            <person name="Charles M."/>
            <person name="Arnaud D."/>
            <person name="Guo H."/>
            <person name="Daviaud C."/>
            <person name="Alamery S."/>
            <person name="Jabbari K."/>
            <person name="Zhao M."/>
            <person name="Edger P.P."/>
            <person name="Chelaifa H."/>
            <person name="Tack D."/>
            <person name="Lassalle G."/>
            <person name="Mestiri I."/>
            <person name="Schnel N."/>
            <person name="Le Paslier M.C."/>
            <person name="Fan G."/>
            <person name="Renault V."/>
            <person name="Bayer P.E."/>
            <person name="Golicz A.A."/>
            <person name="Manoli S."/>
            <person name="Lee T.H."/>
            <person name="Thi V.H."/>
            <person name="Chalabi S."/>
            <person name="Hu Q."/>
            <person name="Fan C."/>
            <person name="Tollenaere R."/>
            <person name="Lu Y."/>
            <person name="Battail C."/>
            <person name="Shen J."/>
            <person name="Sidebottom C.H."/>
            <person name="Wang X."/>
            <person name="Canaguier A."/>
            <person name="Chauveau A."/>
            <person name="Berard A."/>
            <person name="Deniot G."/>
            <person name="Guan M."/>
            <person name="Liu Z."/>
            <person name="Sun F."/>
            <person name="Lim Y.P."/>
            <person name="Lyons E."/>
            <person name="Town C.D."/>
            <person name="Bancroft I."/>
            <person name="Wang X."/>
            <person name="Meng J."/>
            <person name="Ma J."/>
            <person name="Pires J.C."/>
            <person name="King G.J."/>
            <person name="Brunel D."/>
            <person name="Delourme R."/>
            <person name="Renard M."/>
            <person name="Aury J.M."/>
            <person name="Adams K.L."/>
            <person name="Batley J."/>
            <person name="Snowdon R.J."/>
            <person name="Tost J."/>
            <person name="Edwards D."/>
            <person name="Zhou Y."/>
            <person name="Hua W."/>
            <person name="Sharpe A.G."/>
            <person name="Paterson A.H."/>
            <person name="Guan C."/>
            <person name="Wincker P."/>
        </authorList>
    </citation>
    <scope>NUCLEOTIDE SEQUENCE [LARGE SCALE GENOMIC DNA]</scope>
    <source>
        <strain evidence="3">cv. Darmor-bzh</strain>
    </source>
</reference>
<dbReference type="Proteomes" id="UP000028999">
    <property type="component" value="Unassembled WGS sequence"/>
</dbReference>
<proteinExistence type="predicted"/>
<feature type="compositionally biased region" description="Basic residues" evidence="1">
    <location>
        <begin position="96"/>
        <end position="111"/>
    </location>
</feature>
<evidence type="ECO:0000256" key="1">
    <source>
        <dbReference type="SAM" id="MobiDB-lite"/>
    </source>
</evidence>
<dbReference type="Gramene" id="CDY18166">
    <property type="protein sequence ID" value="CDY18166"/>
    <property type="gene ID" value="GSBRNA2T00002690001"/>
</dbReference>
<feature type="region of interest" description="Disordered" evidence="1">
    <location>
        <begin position="1"/>
        <end position="171"/>
    </location>
</feature>
<evidence type="ECO:0000313" key="2">
    <source>
        <dbReference type="EMBL" id="CDY18166.1"/>
    </source>
</evidence>